<name>A0A8K0XR05_9AGAR</name>
<protein>
    <submittedName>
        <fullName evidence="2">Uncharacterized protein</fullName>
    </submittedName>
</protein>
<feature type="region of interest" description="Disordered" evidence="1">
    <location>
        <begin position="166"/>
        <end position="185"/>
    </location>
</feature>
<proteinExistence type="predicted"/>
<gene>
    <name evidence="2" type="ORF">BXZ70DRAFT_906881</name>
</gene>
<evidence type="ECO:0000256" key="1">
    <source>
        <dbReference type="SAM" id="MobiDB-lite"/>
    </source>
</evidence>
<evidence type="ECO:0000313" key="3">
    <source>
        <dbReference type="Proteomes" id="UP000813824"/>
    </source>
</evidence>
<sequence length="317" mass="35835">MKQLTGKELCDDALATLSASVGVLSVNGNFNRSWTARRGWFEGQYVTGEEFVHWNGKWGFNVERLRSWGDRRRRSGMDGQRMCGSNPVQPVKYPHPSIGSWEVYPLSAYLTIPEFWRDVDVTFIASVWSHSVDCLLPPWPIHAEGGGAFCVSLQYVEFLRGAPDKPLKKRRYSNSSDPSDANPEAEFESLSMIAEDLSGDQLKSEGRNGREDVAAPCENPGLLPRRVQLHLHIQNYNPRAPPSAPPSPTTPHLAPYPYSRHSLTFTSPPTPGPYPRWSYPPTRPPKPLLTNNSSTDLHAIVWRERSQLWPTRREDFI</sequence>
<comment type="caution">
    <text evidence="2">The sequence shown here is derived from an EMBL/GenBank/DDBJ whole genome shotgun (WGS) entry which is preliminary data.</text>
</comment>
<feature type="region of interest" description="Disordered" evidence="1">
    <location>
        <begin position="201"/>
        <end position="220"/>
    </location>
</feature>
<feature type="compositionally biased region" description="Basic and acidic residues" evidence="1">
    <location>
        <begin position="202"/>
        <end position="213"/>
    </location>
</feature>
<dbReference type="EMBL" id="JAEVFJ010000013">
    <property type="protein sequence ID" value="KAH8101255.1"/>
    <property type="molecule type" value="Genomic_DNA"/>
</dbReference>
<evidence type="ECO:0000313" key="2">
    <source>
        <dbReference type="EMBL" id="KAH8101255.1"/>
    </source>
</evidence>
<organism evidence="2 3">
    <name type="scientific">Cristinia sonorae</name>
    <dbReference type="NCBI Taxonomy" id="1940300"/>
    <lineage>
        <taxon>Eukaryota</taxon>
        <taxon>Fungi</taxon>
        <taxon>Dikarya</taxon>
        <taxon>Basidiomycota</taxon>
        <taxon>Agaricomycotina</taxon>
        <taxon>Agaricomycetes</taxon>
        <taxon>Agaricomycetidae</taxon>
        <taxon>Agaricales</taxon>
        <taxon>Pleurotineae</taxon>
        <taxon>Stephanosporaceae</taxon>
        <taxon>Cristinia</taxon>
    </lineage>
</organism>
<dbReference type="AlphaFoldDB" id="A0A8K0XR05"/>
<keyword evidence="3" id="KW-1185">Reference proteome</keyword>
<dbReference type="Proteomes" id="UP000813824">
    <property type="component" value="Unassembled WGS sequence"/>
</dbReference>
<accession>A0A8K0XR05</accession>
<reference evidence="2" key="1">
    <citation type="journal article" date="2021" name="New Phytol.">
        <title>Evolutionary innovations through gain and loss of genes in the ectomycorrhizal Boletales.</title>
        <authorList>
            <person name="Wu G."/>
            <person name="Miyauchi S."/>
            <person name="Morin E."/>
            <person name="Kuo A."/>
            <person name="Drula E."/>
            <person name="Varga T."/>
            <person name="Kohler A."/>
            <person name="Feng B."/>
            <person name="Cao Y."/>
            <person name="Lipzen A."/>
            <person name="Daum C."/>
            <person name="Hundley H."/>
            <person name="Pangilinan J."/>
            <person name="Johnson J."/>
            <person name="Barry K."/>
            <person name="LaButti K."/>
            <person name="Ng V."/>
            <person name="Ahrendt S."/>
            <person name="Min B."/>
            <person name="Choi I.G."/>
            <person name="Park H."/>
            <person name="Plett J.M."/>
            <person name="Magnuson J."/>
            <person name="Spatafora J.W."/>
            <person name="Nagy L.G."/>
            <person name="Henrissat B."/>
            <person name="Grigoriev I.V."/>
            <person name="Yang Z.L."/>
            <person name="Xu J."/>
            <person name="Martin F.M."/>
        </authorList>
    </citation>
    <scope>NUCLEOTIDE SEQUENCE</scope>
    <source>
        <strain evidence="2">KKN 215</strain>
    </source>
</reference>